<protein>
    <submittedName>
        <fullName evidence="1">Uncharacterized protein</fullName>
    </submittedName>
</protein>
<dbReference type="EMBL" id="CACRXK020000778">
    <property type="protein sequence ID" value="CAB3984733.1"/>
    <property type="molecule type" value="Genomic_DNA"/>
</dbReference>
<dbReference type="Proteomes" id="UP001152795">
    <property type="component" value="Unassembled WGS sequence"/>
</dbReference>
<keyword evidence="2" id="KW-1185">Reference proteome</keyword>
<dbReference type="OrthoDB" id="6000602at2759"/>
<proteinExistence type="predicted"/>
<gene>
    <name evidence="1" type="ORF">PACLA_8A071178</name>
</gene>
<comment type="caution">
    <text evidence="1">The sequence shown here is derived from an EMBL/GenBank/DDBJ whole genome shotgun (WGS) entry which is preliminary data.</text>
</comment>
<name>A0A6S7G312_PARCT</name>
<dbReference type="Gene3D" id="2.30.29.30">
    <property type="entry name" value="Pleckstrin-homology domain (PH domain)/Phosphotyrosine-binding domain (PTB)"/>
    <property type="match status" value="1"/>
</dbReference>
<dbReference type="AlphaFoldDB" id="A0A6S7G312"/>
<accession>A0A6S7G312</accession>
<evidence type="ECO:0000313" key="1">
    <source>
        <dbReference type="EMBL" id="CAB3984733.1"/>
    </source>
</evidence>
<reference evidence="1" key="1">
    <citation type="submission" date="2020-04" db="EMBL/GenBank/DDBJ databases">
        <authorList>
            <person name="Alioto T."/>
            <person name="Alioto T."/>
            <person name="Gomez Garrido J."/>
        </authorList>
    </citation>
    <scope>NUCLEOTIDE SEQUENCE</scope>
    <source>
        <strain evidence="1">A484AB</strain>
    </source>
</reference>
<organism evidence="1 2">
    <name type="scientific">Paramuricea clavata</name>
    <name type="common">Red gorgonian</name>
    <name type="synonym">Violescent sea-whip</name>
    <dbReference type="NCBI Taxonomy" id="317549"/>
    <lineage>
        <taxon>Eukaryota</taxon>
        <taxon>Metazoa</taxon>
        <taxon>Cnidaria</taxon>
        <taxon>Anthozoa</taxon>
        <taxon>Octocorallia</taxon>
        <taxon>Malacalcyonacea</taxon>
        <taxon>Plexauridae</taxon>
        <taxon>Paramuricea</taxon>
    </lineage>
</organism>
<sequence>MSAQGRRKSRFRSLCDDHEDGKGMKNGLQCRFTVSYVGETAWRDEYAYVHEIMENVLPKQMSGKFWLKKEAKRKVCLFIDVCSTSVFIQNTEGISENCFQFCNIKEVIYCGNMKQYSKNVILVVDGEADSAVKAHIFSCSSVKEAKKAFKVFTDVFAHVSNEKLDFNLEVEAEITDVFSDEITSSSHLSLTTNVETGRQNSLSESKAMSPEVEDNFVDNAFTAFARSRSFNSGKRYTPGSRQKLLRPYSSPGGNLH</sequence>
<dbReference type="InterPro" id="IPR011993">
    <property type="entry name" value="PH-like_dom_sf"/>
</dbReference>
<evidence type="ECO:0000313" key="2">
    <source>
        <dbReference type="Proteomes" id="UP001152795"/>
    </source>
</evidence>